<keyword evidence="2" id="KW-1185">Reference proteome</keyword>
<accession>A0AAN9STU0</accession>
<dbReference type="AlphaFoldDB" id="A0AAN9STU0"/>
<dbReference type="PANTHER" id="PTHR45786">
    <property type="entry name" value="DNA BINDING PROTEIN-LIKE"/>
    <property type="match status" value="1"/>
</dbReference>
<name>A0AAN9STU0_PSOTE</name>
<dbReference type="PANTHER" id="PTHR45786:SF66">
    <property type="entry name" value="HOOK MOTIF PROTEIN, PUTATIVE-RELATED"/>
    <property type="match status" value="1"/>
</dbReference>
<reference evidence="1 2" key="1">
    <citation type="submission" date="2024-01" db="EMBL/GenBank/DDBJ databases">
        <title>The genomes of 5 underutilized Papilionoideae crops provide insights into root nodulation and disease resistanc.</title>
        <authorList>
            <person name="Jiang F."/>
        </authorList>
    </citation>
    <scope>NUCLEOTIDE SEQUENCE [LARGE SCALE GENOMIC DNA]</scope>
    <source>
        <strain evidence="1">DUOXIRENSHENG_FW03</strain>
        <tissue evidence="1">Leaves</tissue>
    </source>
</reference>
<dbReference type="Proteomes" id="UP001386955">
    <property type="component" value="Unassembled WGS sequence"/>
</dbReference>
<organism evidence="1 2">
    <name type="scientific">Psophocarpus tetragonolobus</name>
    <name type="common">Winged bean</name>
    <name type="synonym">Dolichos tetragonolobus</name>
    <dbReference type="NCBI Taxonomy" id="3891"/>
    <lineage>
        <taxon>Eukaryota</taxon>
        <taxon>Viridiplantae</taxon>
        <taxon>Streptophyta</taxon>
        <taxon>Embryophyta</taxon>
        <taxon>Tracheophyta</taxon>
        <taxon>Spermatophyta</taxon>
        <taxon>Magnoliopsida</taxon>
        <taxon>eudicotyledons</taxon>
        <taxon>Gunneridae</taxon>
        <taxon>Pentapetalae</taxon>
        <taxon>rosids</taxon>
        <taxon>fabids</taxon>
        <taxon>Fabales</taxon>
        <taxon>Fabaceae</taxon>
        <taxon>Papilionoideae</taxon>
        <taxon>50 kb inversion clade</taxon>
        <taxon>NPAAA clade</taxon>
        <taxon>indigoferoid/millettioid clade</taxon>
        <taxon>Phaseoleae</taxon>
        <taxon>Psophocarpus</taxon>
    </lineage>
</organism>
<protein>
    <submittedName>
        <fullName evidence="1">Uncharacterized protein</fullName>
    </submittedName>
</protein>
<dbReference type="EMBL" id="JAYMYS010000002">
    <property type="protein sequence ID" value="KAK7404594.1"/>
    <property type="molecule type" value="Genomic_DNA"/>
</dbReference>
<sequence>MFAFTLHGAKFDSSINDGRGSPTLRIQGQPCQRIGSLLPMLYHSPKFAQIYIFETENEIKNRIETIRNKSHTDLEIISKLKSMLDEHNTHAKSFRMARDRFNMDLRRDSILSPDKFRNSRRG</sequence>
<comment type="caution">
    <text evidence="1">The sequence shown here is derived from an EMBL/GenBank/DDBJ whole genome shotgun (WGS) entry which is preliminary data.</text>
</comment>
<evidence type="ECO:0000313" key="1">
    <source>
        <dbReference type="EMBL" id="KAK7404594.1"/>
    </source>
</evidence>
<proteinExistence type="predicted"/>
<evidence type="ECO:0000313" key="2">
    <source>
        <dbReference type="Proteomes" id="UP001386955"/>
    </source>
</evidence>
<gene>
    <name evidence="1" type="ORF">VNO78_05547</name>
</gene>